<reference evidence="2 3" key="1">
    <citation type="submission" date="2014-06" db="EMBL/GenBank/DDBJ databases">
        <authorList>
            <person name="Swart Estienne"/>
        </authorList>
    </citation>
    <scope>NUCLEOTIDE SEQUENCE [LARGE SCALE GENOMIC DNA]</scope>
    <source>
        <strain evidence="2 3">130c</strain>
    </source>
</reference>
<feature type="region of interest" description="Disordered" evidence="1">
    <location>
        <begin position="261"/>
        <end position="286"/>
    </location>
</feature>
<organism evidence="2 3">
    <name type="scientific">Stylonychia lemnae</name>
    <name type="common">Ciliate</name>
    <dbReference type="NCBI Taxonomy" id="5949"/>
    <lineage>
        <taxon>Eukaryota</taxon>
        <taxon>Sar</taxon>
        <taxon>Alveolata</taxon>
        <taxon>Ciliophora</taxon>
        <taxon>Intramacronucleata</taxon>
        <taxon>Spirotrichea</taxon>
        <taxon>Stichotrichia</taxon>
        <taxon>Sporadotrichida</taxon>
        <taxon>Oxytrichidae</taxon>
        <taxon>Stylonychinae</taxon>
        <taxon>Stylonychia</taxon>
    </lineage>
</organism>
<gene>
    <name evidence="2" type="primary">Contig12854.g13715</name>
    <name evidence="2" type="ORF">STYLEM_8652</name>
</gene>
<name>A0A078ACR8_STYLE</name>
<sequence>MLFFYFFILIFKYIVDLHIQGCTQEHAKETLQKTINLRATSSFSQAFAILFYQIFLDHKLPIRSALQRQAQIDPNEDQETQEGQQCLGNKLQEKEGTQKTMIFLLKGVERLFEDDVKNENYTFKVVYNQLKLFIFKSRFFQDSAACQKLFEEFMMVFCKYFLYYYEDSFDSNIETSRQNYIQNQDCHLFEKILKDIYKLSDIYQKFYEHTLTEEERAQKEIEYSYIMLHIYRNHNSQYFDDELSSQSSGVEDELDQTVLTNNQNQENDQDEQDEISSLQNNKKDNNTDDIKRKELRFQSRIIFIDILISETLKLMRFMQQSDSLLKIMKKFILLKDLPYMSKVTQNKILNTFNDFSHPGGPYFSPRLIRQYSIKVMSIMFPEGKKARKLVHSFFRLLHPYYWSQSLAYHSLSYSKQTLSFIKMKFDNILYTIGCKKLQQQDADDDFKQE</sequence>
<dbReference type="OrthoDB" id="19610at2759"/>
<evidence type="ECO:0000256" key="1">
    <source>
        <dbReference type="SAM" id="MobiDB-lite"/>
    </source>
</evidence>
<evidence type="ECO:0000313" key="2">
    <source>
        <dbReference type="EMBL" id="CDW79661.1"/>
    </source>
</evidence>
<proteinExistence type="predicted"/>
<evidence type="ECO:0000313" key="3">
    <source>
        <dbReference type="Proteomes" id="UP000039865"/>
    </source>
</evidence>
<dbReference type="PANTHER" id="PTHR48146">
    <property type="entry name" value="K-STIMULATED PYROPHOSPHATE-ENERGIZED SODIUM PUMP PROTEIN"/>
    <property type="match status" value="1"/>
</dbReference>
<dbReference type="AlphaFoldDB" id="A0A078ACR8"/>
<dbReference type="InParanoid" id="A0A078ACR8"/>
<keyword evidence="3" id="KW-1185">Reference proteome</keyword>
<accession>A0A078ACR8</accession>
<dbReference type="Proteomes" id="UP000039865">
    <property type="component" value="Unassembled WGS sequence"/>
</dbReference>
<dbReference type="EMBL" id="CCKQ01008219">
    <property type="protein sequence ID" value="CDW79661.1"/>
    <property type="molecule type" value="Genomic_DNA"/>
</dbReference>
<dbReference type="PANTHER" id="PTHR48146:SF2">
    <property type="entry name" value="K-STIMULATED PYROPHOSPHATE-ENERGIZED SODIUM PUMP PROTEIN"/>
    <property type="match status" value="1"/>
</dbReference>
<protein>
    <submittedName>
        <fullName evidence="2">Uncharacterized protein</fullName>
    </submittedName>
</protein>